<protein>
    <submittedName>
        <fullName evidence="2">LAGLIDADG endonuclease</fullName>
    </submittedName>
</protein>
<dbReference type="Gene3D" id="3.10.28.10">
    <property type="entry name" value="Homing endonucleases"/>
    <property type="match status" value="1"/>
</dbReference>
<dbReference type="SUPFAM" id="SSF55608">
    <property type="entry name" value="Homing endonucleases"/>
    <property type="match status" value="1"/>
</dbReference>
<keyword evidence="2" id="KW-0255">Endonuclease</keyword>
<dbReference type="OrthoDB" id="27877at10239"/>
<feature type="domain" description="Homing endonuclease LAGLIDADG" evidence="1">
    <location>
        <begin position="34"/>
        <end position="149"/>
    </location>
</feature>
<keyword evidence="2" id="KW-0378">Hydrolase</keyword>
<name>R4TLE1_9CAUD</name>
<accession>R4TLE1</accession>
<reference evidence="2 3" key="1">
    <citation type="submission" date="2012-12" db="EMBL/GenBank/DDBJ databases">
        <authorList>
            <person name="Sencilo A."/>
            <person name="Jacobs-Sera D."/>
            <person name="Russell D.A."/>
            <person name="Ko C."/>
            <person name="Atanasova N."/>
            <person name="Osterlund E."/>
            <person name="Oksanen H.M."/>
            <person name="Bamford D.H."/>
            <person name="Hatfull G.F."/>
            <person name="Roine E."/>
            <person name="Hendrix R.W."/>
        </authorList>
    </citation>
    <scope>NUCLEOTIDE SEQUENCE [LARGE SCALE GENOMIC DNA]</scope>
</reference>
<evidence type="ECO:0000313" key="2">
    <source>
        <dbReference type="EMBL" id="AGM11502.1"/>
    </source>
</evidence>
<dbReference type="InterPro" id="IPR027434">
    <property type="entry name" value="Homing_endonucl"/>
</dbReference>
<dbReference type="KEGG" id="vg:16194139"/>
<keyword evidence="3" id="KW-1185">Reference proteome</keyword>
<evidence type="ECO:0000313" key="3">
    <source>
        <dbReference type="Proteomes" id="UP000202786"/>
    </source>
</evidence>
<dbReference type="EMBL" id="KC292026">
    <property type="protein sequence ID" value="AGM11502.1"/>
    <property type="molecule type" value="Genomic_DNA"/>
</dbReference>
<dbReference type="InterPro" id="IPR004860">
    <property type="entry name" value="LAGLIDADG_dom"/>
</dbReference>
<dbReference type="Proteomes" id="UP000202786">
    <property type="component" value="Segment"/>
</dbReference>
<proteinExistence type="predicted"/>
<evidence type="ECO:0000259" key="1">
    <source>
        <dbReference type="Pfam" id="PF03161"/>
    </source>
</evidence>
<dbReference type="GO" id="GO:0004519">
    <property type="term" value="F:endonuclease activity"/>
    <property type="evidence" value="ECO:0007669"/>
    <property type="project" value="UniProtKB-KW"/>
</dbReference>
<organism evidence="2 3">
    <name type="scientific">Halogranum tailed virus 1</name>
    <dbReference type="NCBI Taxonomy" id="1273749"/>
    <lineage>
        <taxon>Viruses</taxon>
        <taxon>Duplodnaviria</taxon>
        <taxon>Heunggongvirae</taxon>
        <taxon>Uroviricota</taxon>
        <taxon>Caudoviricetes</taxon>
        <taxon>Thumleimavirales</taxon>
        <taxon>Halomagnusviridae</taxon>
        <taxon>Hagravirus</taxon>
        <taxon>Hagravirus capitaneum</taxon>
        <taxon>Hagravirus HGTV1</taxon>
    </lineage>
</organism>
<dbReference type="GeneID" id="16194139"/>
<dbReference type="Pfam" id="PF03161">
    <property type="entry name" value="LAGLIDADG_2"/>
    <property type="match status" value="1"/>
</dbReference>
<keyword evidence="2" id="KW-0540">Nuclease</keyword>
<sequence>MTECPACGKSFESIGTHWRYNNHRPDFTPYQHDVIIGLLMGDGSINRGDKNPYLQVEMITEPYMKYLCEIFDKLGRGYSISKESNGNHKKKFQFTTRNNPNLKEYSDWYSTGKKVWPSDIHLTPTVLTHWYVGDGHFNESNATPFIEISMANEIDNRDKVCDMFRRVDLPEPTFNYSSARWSVNESKELFEYMNDPLPGFEYKFPSQK</sequence>
<dbReference type="RefSeq" id="YP_008059380.1">
    <property type="nucleotide sequence ID" value="NC_021328.1"/>
</dbReference>
<gene>
    <name evidence="2" type="primary">205</name>
    <name evidence="2" type="ORF">HGTV1_205</name>
</gene>